<comment type="caution">
    <text evidence="2">The sequence shown here is derived from an EMBL/GenBank/DDBJ whole genome shotgun (WGS) entry which is preliminary data.</text>
</comment>
<reference evidence="2 3" key="1">
    <citation type="submission" date="2019-02" db="EMBL/GenBank/DDBJ databases">
        <title>Genome sequencing of the rare red list fungi Antrodiella citrinella (Flaviporus citrinellus).</title>
        <authorList>
            <person name="Buettner E."/>
            <person name="Kellner H."/>
        </authorList>
    </citation>
    <scope>NUCLEOTIDE SEQUENCE [LARGE SCALE GENOMIC DNA]</scope>
    <source>
        <strain evidence="2 3">DSM 108506</strain>
    </source>
</reference>
<evidence type="ECO:0000313" key="3">
    <source>
        <dbReference type="Proteomes" id="UP000308730"/>
    </source>
</evidence>
<dbReference type="Proteomes" id="UP000308730">
    <property type="component" value="Unassembled WGS sequence"/>
</dbReference>
<gene>
    <name evidence="2" type="ORF">EUX98_g5067</name>
</gene>
<feature type="transmembrane region" description="Helical" evidence="1">
    <location>
        <begin position="139"/>
        <end position="159"/>
    </location>
</feature>
<evidence type="ECO:0000313" key="2">
    <source>
        <dbReference type="EMBL" id="THH29116.1"/>
    </source>
</evidence>
<dbReference type="EMBL" id="SGPM01000139">
    <property type="protein sequence ID" value="THH29116.1"/>
    <property type="molecule type" value="Genomic_DNA"/>
</dbReference>
<keyword evidence="1" id="KW-0472">Membrane</keyword>
<keyword evidence="1" id="KW-0812">Transmembrane</keyword>
<protein>
    <submittedName>
        <fullName evidence="2">Uncharacterized protein</fullName>
    </submittedName>
</protein>
<dbReference type="AlphaFoldDB" id="A0A4S4MSG1"/>
<organism evidence="2 3">
    <name type="scientific">Antrodiella citrinella</name>
    <dbReference type="NCBI Taxonomy" id="2447956"/>
    <lineage>
        <taxon>Eukaryota</taxon>
        <taxon>Fungi</taxon>
        <taxon>Dikarya</taxon>
        <taxon>Basidiomycota</taxon>
        <taxon>Agaricomycotina</taxon>
        <taxon>Agaricomycetes</taxon>
        <taxon>Polyporales</taxon>
        <taxon>Steccherinaceae</taxon>
        <taxon>Antrodiella</taxon>
    </lineage>
</organism>
<keyword evidence="1" id="KW-1133">Transmembrane helix</keyword>
<feature type="transmembrane region" description="Helical" evidence="1">
    <location>
        <begin position="48"/>
        <end position="72"/>
    </location>
</feature>
<accession>A0A4S4MSG1</accession>
<name>A0A4S4MSG1_9APHY</name>
<dbReference type="OrthoDB" id="3190888at2759"/>
<evidence type="ECO:0000256" key="1">
    <source>
        <dbReference type="SAM" id="Phobius"/>
    </source>
</evidence>
<proteinExistence type="predicted"/>
<keyword evidence="3" id="KW-1185">Reference proteome</keyword>
<feature type="transmembrane region" description="Helical" evidence="1">
    <location>
        <begin position="12"/>
        <end position="36"/>
    </location>
</feature>
<sequence>MSLLFSKDATIGAIFVGFAASSALFGVLCSQTWSYMNRYPLDRTAYKLLVALVWLIELVDQAFIGHACYYYSVSGWGNPLVFLKKPVWSLILQVTLGAFDGAIMFRHAGVPMYDFNAVLWYFLFMTYDGAIVSQRNIPVTVLIIALAIAQLAFACIYTAKA</sequence>